<organism evidence="1 2">
    <name type="scientific">Agrococcus casei LMG 22410</name>
    <dbReference type="NCBI Taxonomy" id="1255656"/>
    <lineage>
        <taxon>Bacteria</taxon>
        <taxon>Bacillati</taxon>
        <taxon>Actinomycetota</taxon>
        <taxon>Actinomycetes</taxon>
        <taxon>Micrococcales</taxon>
        <taxon>Microbacteriaceae</taxon>
        <taxon>Agrococcus</taxon>
    </lineage>
</organism>
<reference evidence="1 2" key="1">
    <citation type="submission" date="2017-02" db="EMBL/GenBank/DDBJ databases">
        <authorList>
            <person name="Peterson S.W."/>
        </authorList>
    </citation>
    <scope>NUCLEOTIDE SEQUENCE [LARGE SCALE GENOMIC DNA]</scope>
    <source>
        <strain evidence="1 2">LMG 22410</strain>
    </source>
</reference>
<evidence type="ECO:0000313" key="1">
    <source>
        <dbReference type="EMBL" id="SJM56018.1"/>
    </source>
</evidence>
<protein>
    <submittedName>
        <fullName evidence="1">Uncharacterized protein</fullName>
    </submittedName>
</protein>
<gene>
    <name evidence="1" type="ORF">CZ674_04830</name>
</gene>
<dbReference type="Proteomes" id="UP000195787">
    <property type="component" value="Unassembled WGS sequence"/>
</dbReference>
<name>A0A1R4FJE7_9MICO</name>
<dbReference type="EMBL" id="FUHU01000025">
    <property type="protein sequence ID" value="SJM56018.1"/>
    <property type="molecule type" value="Genomic_DNA"/>
</dbReference>
<accession>A0A1R4FJE7</accession>
<proteinExistence type="predicted"/>
<dbReference type="AlphaFoldDB" id="A0A1R4FJE7"/>
<evidence type="ECO:0000313" key="2">
    <source>
        <dbReference type="Proteomes" id="UP000195787"/>
    </source>
</evidence>
<sequence>MDMYDSIKEAALAEGLDIGTWVIKRLGEVEGLDLPAWVMDDVAKARSRQATDGRGDEELDLMVS</sequence>
<keyword evidence="2" id="KW-1185">Reference proteome</keyword>